<dbReference type="InterPro" id="IPR011042">
    <property type="entry name" value="6-blade_b-propeller_TolB-like"/>
</dbReference>
<evidence type="ECO:0000259" key="2">
    <source>
        <dbReference type="Pfam" id="PF07995"/>
    </source>
</evidence>
<dbReference type="Proteomes" id="UP000392064">
    <property type="component" value="Chromosome"/>
</dbReference>
<dbReference type="Gene3D" id="2.120.10.30">
    <property type="entry name" value="TolB, C-terminal domain"/>
    <property type="match status" value="1"/>
</dbReference>
<dbReference type="Pfam" id="PF07995">
    <property type="entry name" value="GSDH"/>
    <property type="match status" value="1"/>
</dbReference>
<dbReference type="EMBL" id="CP045737">
    <property type="protein sequence ID" value="QGG42773.1"/>
    <property type="molecule type" value="Genomic_DNA"/>
</dbReference>
<keyword evidence="4" id="KW-1185">Reference proteome</keyword>
<feature type="domain" description="Glucose/Sorbosone dehydrogenase" evidence="2">
    <location>
        <begin position="41"/>
        <end position="374"/>
    </location>
</feature>
<reference evidence="3 4" key="1">
    <citation type="submission" date="2019-11" db="EMBL/GenBank/DDBJ databases">
        <authorList>
            <person name="Li J."/>
        </authorList>
    </citation>
    <scope>NUCLEOTIDE SEQUENCE [LARGE SCALE GENOMIC DNA]</scope>
    <source>
        <strain evidence="3 4">MF47</strain>
    </source>
</reference>
<organism evidence="3 4">
    <name type="scientific">Aeromicrobium yanjiei</name>
    <dbReference type="NCBI Taxonomy" id="2662028"/>
    <lineage>
        <taxon>Bacteria</taxon>
        <taxon>Bacillati</taxon>
        <taxon>Actinomycetota</taxon>
        <taxon>Actinomycetes</taxon>
        <taxon>Propionibacteriales</taxon>
        <taxon>Nocardioidaceae</taxon>
        <taxon>Aeromicrobium</taxon>
    </lineage>
</organism>
<evidence type="ECO:0000256" key="1">
    <source>
        <dbReference type="SAM" id="SignalP"/>
    </source>
</evidence>
<dbReference type="InterPro" id="IPR012938">
    <property type="entry name" value="Glc/Sorbosone_DH"/>
</dbReference>
<gene>
    <name evidence="3" type="ORF">GEV26_16095</name>
</gene>
<feature type="chain" id="PRO_5024434569" evidence="1">
    <location>
        <begin position="26"/>
        <end position="385"/>
    </location>
</feature>
<dbReference type="AlphaFoldDB" id="A0A5Q2MM39"/>
<dbReference type="RefSeq" id="WP_153654578.1">
    <property type="nucleotide sequence ID" value="NZ_CP045737.1"/>
</dbReference>
<dbReference type="KEGG" id="aef:GEV26_16095"/>
<sequence>MMRWSRVVPAVLLCLPLLAGAPAQAAAKPDLAVTVVADGLRLPWDLAFLPDRSMLYTERDTKTLTLRRPDGTSRRIFTAPRHMWSSGETGLMSVEVAADFATSRAFITCHGYRNAGGRPQVRVVRWRLDNAATSATYVRTLVAGLPSSTGRHGGCALAKGSRNQLYIGTGDAATGPNPQSLRSGGGKVLRVDATSGKAVSTNPYARSSNPMTRRIFTLGHRNVQGLARRADGTMWSVEQGSYRDDEVNRLVKKGNYGWNPVRRSAGDPAYNEGADSPMTDHSLRGAQRSAAWRSGNPTIATSGAAFVGSSWGDWNGALAVATLKGESLRVLRFSSAGSLRETWKPSGLDGRYGRLRGAVRGPDGALYLTTSNGTDDKILRVTTRR</sequence>
<dbReference type="PANTHER" id="PTHR19328">
    <property type="entry name" value="HEDGEHOG-INTERACTING PROTEIN"/>
    <property type="match status" value="1"/>
</dbReference>
<accession>A0A5Q2MM39</accession>
<name>A0A5Q2MM39_9ACTN</name>
<proteinExistence type="predicted"/>
<dbReference type="SUPFAM" id="SSF50952">
    <property type="entry name" value="Soluble quinoprotein glucose dehydrogenase"/>
    <property type="match status" value="1"/>
</dbReference>
<evidence type="ECO:0000313" key="3">
    <source>
        <dbReference type="EMBL" id="QGG42773.1"/>
    </source>
</evidence>
<evidence type="ECO:0000313" key="4">
    <source>
        <dbReference type="Proteomes" id="UP000392064"/>
    </source>
</evidence>
<feature type="signal peptide" evidence="1">
    <location>
        <begin position="1"/>
        <end position="25"/>
    </location>
</feature>
<keyword evidence="1" id="KW-0732">Signal</keyword>
<dbReference type="InterPro" id="IPR011041">
    <property type="entry name" value="Quinoprot_gluc/sorb_DH_b-prop"/>
</dbReference>
<dbReference type="PANTHER" id="PTHR19328:SF13">
    <property type="entry name" value="HIPL1 PROTEIN"/>
    <property type="match status" value="1"/>
</dbReference>
<protein>
    <submittedName>
        <fullName evidence="3">PQQ-dependent sugar dehydrogenase</fullName>
    </submittedName>
</protein>